<dbReference type="AlphaFoldDB" id="A0A0A9BU65"/>
<reference evidence="1" key="2">
    <citation type="journal article" date="2015" name="Data Brief">
        <title>Shoot transcriptome of the giant reed, Arundo donax.</title>
        <authorList>
            <person name="Barrero R.A."/>
            <person name="Guerrero F.D."/>
            <person name="Moolhuijzen P."/>
            <person name="Goolsby J.A."/>
            <person name="Tidwell J."/>
            <person name="Bellgard S.E."/>
            <person name="Bellgard M.I."/>
        </authorList>
    </citation>
    <scope>NUCLEOTIDE SEQUENCE</scope>
    <source>
        <tissue evidence="1">Shoot tissue taken approximately 20 cm above the soil surface</tissue>
    </source>
</reference>
<dbReference type="EMBL" id="GBRH01233200">
    <property type="protein sequence ID" value="JAD64695.1"/>
    <property type="molecule type" value="Transcribed_RNA"/>
</dbReference>
<proteinExistence type="predicted"/>
<protein>
    <submittedName>
        <fullName evidence="1">Uncharacterized protein</fullName>
    </submittedName>
</protein>
<name>A0A0A9BU65_ARUDO</name>
<organism evidence="1">
    <name type="scientific">Arundo donax</name>
    <name type="common">Giant reed</name>
    <name type="synonym">Donax arundinaceus</name>
    <dbReference type="NCBI Taxonomy" id="35708"/>
    <lineage>
        <taxon>Eukaryota</taxon>
        <taxon>Viridiplantae</taxon>
        <taxon>Streptophyta</taxon>
        <taxon>Embryophyta</taxon>
        <taxon>Tracheophyta</taxon>
        <taxon>Spermatophyta</taxon>
        <taxon>Magnoliopsida</taxon>
        <taxon>Liliopsida</taxon>
        <taxon>Poales</taxon>
        <taxon>Poaceae</taxon>
        <taxon>PACMAD clade</taxon>
        <taxon>Arundinoideae</taxon>
        <taxon>Arundineae</taxon>
        <taxon>Arundo</taxon>
    </lineage>
</organism>
<accession>A0A0A9BU65</accession>
<reference evidence="1" key="1">
    <citation type="submission" date="2014-09" db="EMBL/GenBank/DDBJ databases">
        <authorList>
            <person name="Magalhaes I.L.F."/>
            <person name="Oliveira U."/>
            <person name="Santos F.R."/>
            <person name="Vidigal T.H.D.A."/>
            <person name="Brescovit A.D."/>
            <person name="Santos A.J."/>
        </authorList>
    </citation>
    <scope>NUCLEOTIDE SEQUENCE</scope>
    <source>
        <tissue evidence="1">Shoot tissue taken approximately 20 cm above the soil surface</tissue>
    </source>
</reference>
<evidence type="ECO:0000313" key="1">
    <source>
        <dbReference type="EMBL" id="JAD64695.1"/>
    </source>
</evidence>
<sequence length="23" mass="2704">MIMPLKVLTLCICHEVSHSRVFF</sequence>